<protein>
    <submittedName>
        <fullName evidence="1">Uncharacterized protein</fullName>
    </submittedName>
</protein>
<organism evidence="1 2">
    <name type="scientific">Oryza sativa subsp. japonica</name>
    <name type="common">Rice</name>
    <dbReference type="NCBI Taxonomy" id="39947"/>
    <lineage>
        <taxon>Eukaryota</taxon>
        <taxon>Viridiplantae</taxon>
        <taxon>Streptophyta</taxon>
        <taxon>Embryophyta</taxon>
        <taxon>Tracheophyta</taxon>
        <taxon>Spermatophyta</taxon>
        <taxon>Magnoliopsida</taxon>
        <taxon>Liliopsida</taxon>
        <taxon>Poales</taxon>
        <taxon>Poaceae</taxon>
        <taxon>BOP clade</taxon>
        <taxon>Oryzoideae</taxon>
        <taxon>Oryzeae</taxon>
        <taxon>Oryzinae</taxon>
        <taxon>Oryza</taxon>
        <taxon>Oryza sativa</taxon>
    </lineage>
</organism>
<dbReference type="AlphaFoldDB" id="Q6ZG66"/>
<accession>Q6ZG66</accession>
<dbReference type="Proteomes" id="UP000000763">
    <property type="component" value="Chromosome 2"/>
</dbReference>
<gene>
    <name evidence="1" type="primary">OJ1008_E02.24</name>
</gene>
<sequence length="149" mass="16141">MWNGWPGLAWDELGPKSGCQFGLNYRWPWVKAGIFPGATIKWIIGASEHRRLSMMKFSESPGGMVSTTACTLGNVGSGSGCTCCDLLKDGVSSHTVALHDHKNLSHGRTRWRFITTASGTLRSIMGLRASAGMSHPMDMRLNIISDGSN</sequence>
<reference evidence="2" key="2">
    <citation type="journal article" date="2008" name="Nucleic Acids Res.">
        <title>The rice annotation project database (RAP-DB): 2008 update.</title>
        <authorList>
            <consortium name="The rice annotation project (RAP)"/>
        </authorList>
    </citation>
    <scope>GENOME REANNOTATION</scope>
    <source>
        <strain evidence="2">cv. Nipponbare</strain>
    </source>
</reference>
<reference evidence="2" key="1">
    <citation type="journal article" date="2005" name="Nature">
        <title>The map-based sequence of the rice genome.</title>
        <authorList>
            <consortium name="International rice genome sequencing project (IRGSP)"/>
            <person name="Matsumoto T."/>
            <person name="Wu J."/>
            <person name="Kanamori H."/>
            <person name="Katayose Y."/>
            <person name="Fujisawa M."/>
            <person name="Namiki N."/>
            <person name="Mizuno H."/>
            <person name="Yamamoto K."/>
            <person name="Antonio B.A."/>
            <person name="Baba T."/>
            <person name="Sakata K."/>
            <person name="Nagamura Y."/>
            <person name="Aoki H."/>
            <person name="Arikawa K."/>
            <person name="Arita K."/>
            <person name="Bito T."/>
            <person name="Chiden Y."/>
            <person name="Fujitsuka N."/>
            <person name="Fukunaka R."/>
            <person name="Hamada M."/>
            <person name="Harada C."/>
            <person name="Hayashi A."/>
            <person name="Hijishita S."/>
            <person name="Honda M."/>
            <person name="Hosokawa S."/>
            <person name="Ichikawa Y."/>
            <person name="Idonuma A."/>
            <person name="Iijima M."/>
            <person name="Ikeda M."/>
            <person name="Ikeno M."/>
            <person name="Ito K."/>
            <person name="Ito S."/>
            <person name="Ito T."/>
            <person name="Ito Y."/>
            <person name="Ito Y."/>
            <person name="Iwabuchi A."/>
            <person name="Kamiya K."/>
            <person name="Karasawa W."/>
            <person name="Kurita K."/>
            <person name="Katagiri S."/>
            <person name="Kikuta A."/>
            <person name="Kobayashi H."/>
            <person name="Kobayashi N."/>
            <person name="Machita K."/>
            <person name="Maehara T."/>
            <person name="Masukawa M."/>
            <person name="Mizubayashi T."/>
            <person name="Mukai Y."/>
            <person name="Nagasaki H."/>
            <person name="Nagata Y."/>
            <person name="Naito S."/>
            <person name="Nakashima M."/>
            <person name="Nakama Y."/>
            <person name="Nakamichi Y."/>
            <person name="Nakamura M."/>
            <person name="Meguro A."/>
            <person name="Negishi M."/>
            <person name="Ohta I."/>
            <person name="Ohta T."/>
            <person name="Okamoto M."/>
            <person name="Ono N."/>
            <person name="Saji S."/>
            <person name="Sakaguchi M."/>
            <person name="Sakai K."/>
            <person name="Shibata M."/>
            <person name="Shimokawa T."/>
            <person name="Song J."/>
            <person name="Takazaki Y."/>
            <person name="Terasawa K."/>
            <person name="Tsugane M."/>
            <person name="Tsuji K."/>
            <person name="Ueda S."/>
            <person name="Waki K."/>
            <person name="Yamagata H."/>
            <person name="Yamamoto M."/>
            <person name="Yamamoto S."/>
            <person name="Yamane H."/>
            <person name="Yoshiki S."/>
            <person name="Yoshihara R."/>
            <person name="Yukawa K."/>
            <person name="Zhong H."/>
            <person name="Yano M."/>
            <person name="Yuan Q."/>
            <person name="Ouyang S."/>
            <person name="Liu J."/>
            <person name="Jones K.M."/>
            <person name="Gansberger K."/>
            <person name="Moffat K."/>
            <person name="Hill J."/>
            <person name="Bera J."/>
            <person name="Fadrosh D."/>
            <person name="Jin S."/>
            <person name="Johri S."/>
            <person name="Kim M."/>
            <person name="Overton L."/>
            <person name="Reardon M."/>
            <person name="Tsitrin T."/>
            <person name="Vuong H."/>
            <person name="Weaver B."/>
            <person name="Ciecko A."/>
            <person name="Tallon L."/>
            <person name="Jackson J."/>
            <person name="Pai G."/>
            <person name="Aken S.V."/>
            <person name="Utterback T."/>
            <person name="Reidmuller S."/>
            <person name="Feldblyum T."/>
            <person name="Hsiao J."/>
            <person name="Zismann V."/>
            <person name="Iobst S."/>
            <person name="de Vazeille A.R."/>
            <person name="Buell C.R."/>
            <person name="Ying K."/>
            <person name="Li Y."/>
            <person name="Lu T."/>
            <person name="Huang Y."/>
            <person name="Zhao Q."/>
            <person name="Feng Q."/>
            <person name="Zhang L."/>
            <person name="Zhu J."/>
            <person name="Weng Q."/>
            <person name="Mu J."/>
            <person name="Lu Y."/>
            <person name="Fan D."/>
            <person name="Liu Y."/>
            <person name="Guan J."/>
            <person name="Zhang Y."/>
            <person name="Yu S."/>
            <person name="Liu X."/>
            <person name="Zhang Y."/>
            <person name="Hong G."/>
            <person name="Han B."/>
            <person name="Choisne N."/>
            <person name="Demange N."/>
            <person name="Orjeda G."/>
            <person name="Samain S."/>
            <person name="Cattolico L."/>
            <person name="Pelletier E."/>
            <person name="Couloux A."/>
            <person name="Segurens B."/>
            <person name="Wincker P."/>
            <person name="D'Hont A."/>
            <person name="Scarpelli C."/>
            <person name="Weissenbach J."/>
            <person name="Salanoubat M."/>
            <person name="Quetier F."/>
            <person name="Yu Y."/>
            <person name="Kim H.R."/>
            <person name="Rambo T."/>
            <person name="Currie J."/>
            <person name="Collura K."/>
            <person name="Luo M."/>
            <person name="Yang T."/>
            <person name="Ammiraju J.S.S."/>
            <person name="Engler F."/>
            <person name="Soderlund C."/>
            <person name="Wing R.A."/>
            <person name="Palmer L.E."/>
            <person name="de la Bastide M."/>
            <person name="Spiegel L."/>
            <person name="Nascimento L."/>
            <person name="Zutavern T."/>
            <person name="O'Shaughnessy A."/>
            <person name="Dike S."/>
            <person name="Dedhia N."/>
            <person name="Preston R."/>
            <person name="Balija V."/>
            <person name="McCombie W.R."/>
            <person name="Chow T."/>
            <person name="Chen H."/>
            <person name="Chung M."/>
            <person name="Chen C."/>
            <person name="Shaw J."/>
            <person name="Wu H."/>
            <person name="Hsiao K."/>
            <person name="Chao Y."/>
            <person name="Chu M."/>
            <person name="Cheng C."/>
            <person name="Hour A."/>
            <person name="Lee P."/>
            <person name="Lin S."/>
            <person name="Lin Y."/>
            <person name="Liou J."/>
            <person name="Liu S."/>
            <person name="Hsing Y."/>
            <person name="Raghuvanshi S."/>
            <person name="Mohanty A."/>
            <person name="Bharti A.K."/>
            <person name="Gaur A."/>
            <person name="Gupta V."/>
            <person name="Kumar D."/>
            <person name="Ravi V."/>
            <person name="Vij S."/>
            <person name="Kapur A."/>
            <person name="Khurana P."/>
            <person name="Khurana P."/>
            <person name="Khurana J.P."/>
            <person name="Tyagi A.K."/>
            <person name="Gaikwad K."/>
            <person name="Singh A."/>
            <person name="Dalal V."/>
            <person name="Srivastava S."/>
            <person name="Dixit A."/>
            <person name="Pal A.K."/>
            <person name="Ghazi I.A."/>
            <person name="Yadav M."/>
            <person name="Pandit A."/>
            <person name="Bhargava A."/>
            <person name="Sureshbabu K."/>
            <person name="Batra K."/>
            <person name="Sharma T.R."/>
            <person name="Mohapatra T."/>
            <person name="Singh N.K."/>
            <person name="Messing J."/>
            <person name="Nelson A.B."/>
            <person name="Fuks G."/>
            <person name="Kavchok S."/>
            <person name="Keizer G."/>
            <person name="Linton E."/>
            <person name="Llaca V."/>
            <person name="Song R."/>
            <person name="Tanyolac B."/>
            <person name="Young S."/>
            <person name="Ho-Il K."/>
            <person name="Hahn J.H."/>
            <person name="Sangsakoo G."/>
            <person name="Vanavichit A."/>
            <person name="de Mattos Luiz.A.T."/>
            <person name="Zimmer P.D."/>
            <person name="Malone G."/>
            <person name="Dellagostin O."/>
            <person name="de Oliveira A.C."/>
            <person name="Bevan M."/>
            <person name="Bancroft I."/>
            <person name="Minx P."/>
            <person name="Cordum H."/>
            <person name="Wilson R."/>
            <person name="Cheng Z."/>
            <person name="Jin W."/>
            <person name="Jiang J."/>
            <person name="Leong S.A."/>
            <person name="Iwama H."/>
            <person name="Gojobori T."/>
            <person name="Itoh T."/>
            <person name="Niimura Y."/>
            <person name="Fujii Y."/>
            <person name="Habara T."/>
            <person name="Sakai H."/>
            <person name="Sato Y."/>
            <person name="Wilson G."/>
            <person name="Kumar K."/>
            <person name="McCouch S."/>
            <person name="Juretic N."/>
            <person name="Hoen D."/>
            <person name="Wright S."/>
            <person name="Bruskiewich R."/>
            <person name="Bureau T."/>
            <person name="Miyao A."/>
            <person name="Hirochika H."/>
            <person name="Nishikawa T."/>
            <person name="Kadowaki K."/>
            <person name="Sugiura M."/>
            <person name="Burr B."/>
            <person name="Sasaki T."/>
        </authorList>
    </citation>
    <scope>NUCLEOTIDE SEQUENCE [LARGE SCALE GENOMIC DNA]</scope>
    <source>
        <strain evidence="2">cv. Nipponbare</strain>
    </source>
</reference>
<evidence type="ECO:0000313" key="2">
    <source>
        <dbReference type="Proteomes" id="UP000000763"/>
    </source>
</evidence>
<proteinExistence type="predicted"/>
<dbReference type="EMBL" id="AP004151">
    <property type="protein sequence ID" value="BAD16991.1"/>
    <property type="molecule type" value="Genomic_DNA"/>
</dbReference>
<evidence type="ECO:0000313" key="1">
    <source>
        <dbReference type="EMBL" id="BAD16991.1"/>
    </source>
</evidence>
<name>Q6ZG66_ORYSJ</name>